<evidence type="ECO:0000313" key="2">
    <source>
        <dbReference type="EMBL" id="RGP66526.1"/>
    </source>
</evidence>
<dbReference type="EMBL" id="PXOF01000092">
    <property type="protein sequence ID" value="RGP66526.1"/>
    <property type="molecule type" value="Genomic_DNA"/>
</dbReference>
<dbReference type="AlphaFoldDB" id="A0A395S289"/>
<feature type="compositionally biased region" description="Basic and acidic residues" evidence="1">
    <location>
        <begin position="123"/>
        <end position="136"/>
    </location>
</feature>
<evidence type="ECO:0000313" key="3">
    <source>
        <dbReference type="Proteomes" id="UP000266152"/>
    </source>
</evidence>
<name>A0A395S289_FUSSP</name>
<accession>A0A395S289</accession>
<comment type="caution">
    <text evidence="2">The sequence shown here is derived from an EMBL/GenBank/DDBJ whole genome shotgun (WGS) entry which is preliminary data.</text>
</comment>
<feature type="region of interest" description="Disordered" evidence="1">
    <location>
        <begin position="123"/>
        <end position="156"/>
    </location>
</feature>
<feature type="region of interest" description="Disordered" evidence="1">
    <location>
        <begin position="48"/>
        <end position="68"/>
    </location>
</feature>
<evidence type="ECO:0000256" key="1">
    <source>
        <dbReference type="SAM" id="MobiDB-lite"/>
    </source>
</evidence>
<gene>
    <name evidence="2" type="ORF">FSPOR_6547</name>
</gene>
<proteinExistence type="predicted"/>
<dbReference type="Proteomes" id="UP000266152">
    <property type="component" value="Unassembled WGS sequence"/>
</dbReference>
<feature type="compositionally biased region" description="Acidic residues" evidence="1">
    <location>
        <begin position="141"/>
        <end position="156"/>
    </location>
</feature>
<keyword evidence="3" id="KW-1185">Reference proteome</keyword>
<protein>
    <submittedName>
        <fullName evidence="2">Uncharacterized protein</fullName>
    </submittedName>
</protein>
<feature type="compositionally biased region" description="Basic and acidic residues" evidence="1">
    <location>
        <begin position="54"/>
        <end position="68"/>
    </location>
</feature>
<sequence>MIPFLIEHGVYAVAPDDLPLVFRSKRGRSLPCPTDRNCQEPAVVEGTNIPPFSERQDLPDPASEDHQVTDERPRYRLVRMKLWELTSTLCGKLLSPYTDIWPHDAFEVITALLKDADGHIAEAEGKSTERKHRGEGSEGSVLEDDNELGCLFPEDE</sequence>
<reference evidence="2 3" key="1">
    <citation type="journal article" date="2018" name="PLoS Pathog.">
        <title>Evolution of structural diversity of trichothecenes, a family of toxins produced by plant pathogenic and entomopathogenic fungi.</title>
        <authorList>
            <person name="Proctor R.H."/>
            <person name="McCormick S.P."/>
            <person name="Kim H.S."/>
            <person name="Cardoza R.E."/>
            <person name="Stanley A.M."/>
            <person name="Lindo L."/>
            <person name="Kelly A."/>
            <person name="Brown D.W."/>
            <person name="Lee T."/>
            <person name="Vaughan M.M."/>
            <person name="Alexander N.J."/>
            <person name="Busman M."/>
            <person name="Gutierrez S."/>
        </authorList>
    </citation>
    <scope>NUCLEOTIDE SEQUENCE [LARGE SCALE GENOMIC DNA]</scope>
    <source>
        <strain evidence="2 3">NRRL 3299</strain>
    </source>
</reference>
<organism evidence="2 3">
    <name type="scientific">Fusarium sporotrichioides</name>
    <dbReference type="NCBI Taxonomy" id="5514"/>
    <lineage>
        <taxon>Eukaryota</taxon>
        <taxon>Fungi</taxon>
        <taxon>Dikarya</taxon>
        <taxon>Ascomycota</taxon>
        <taxon>Pezizomycotina</taxon>
        <taxon>Sordariomycetes</taxon>
        <taxon>Hypocreomycetidae</taxon>
        <taxon>Hypocreales</taxon>
        <taxon>Nectriaceae</taxon>
        <taxon>Fusarium</taxon>
    </lineage>
</organism>